<sequence>MQSTMRTQSTLKWTSIIFENLLLIKSLVFNISRRMINWQTCLQK</sequence>
<name>A0AAF0ZRK1_SOLVR</name>
<evidence type="ECO:0000313" key="2">
    <source>
        <dbReference type="Proteomes" id="UP001234989"/>
    </source>
</evidence>
<accession>A0AAF0ZRK1</accession>
<evidence type="ECO:0000313" key="1">
    <source>
        <dbReference type="EMBL" id="WMV46940.1"/>
    </source>
</evidence>
<proteinExistence type="predicted"/>
<gene>
    <name evidence="1" type="ORF">MTR67_040325</name>
</gene>
<reference evidence="1" key="1">
    <citation type="submission" date="2023-08" db="EMBL/GenBank/DDBJ databases">
        <title>A de novo genome assembly of Solanum verrucosum Schlechtendal, a Mexican diploid species geographically isolated from the other diploid A-genome species in potato relatives.</title>
        <authorList>
            <person name="Hosaka K."/>
        </authorList>
    </citation>
    <scope>NUCLEOTIDE SEQUENCE</scope>
    <source>
        <tissue evidence="1">Young leaves</tissue>
    </source>
</reference>
<protein>
    <submittedName>
        <fullName evidence="1">Uncharacterized protein</fullName>
    </submittedName>
</protein>
<keyword evidence="2" id="KW-1185">Reference proteome</keyword>
<organism evidence="1 2">
    <name type="scientific">Solanum verrucosum</name>
    <dbReference type="NCBI Taxonomy" id="315347"/>
    <lineage>
        <taxon>Eukaryota</taxon>
        <taxon>Viridiplantae</taxon>
        <taxon>Streptophyta</taxon>
        <taxon>Embryophyta</taxon>
        <taxon>Tracheophyta</taxon>
        <taxon>Spermatophyta</taxon>
        <taxon>Magnoliopsida</taxon>
        <taxon>eudicotyledons</taxon>
        <taxon>Gunneridae</taxon>
        <taxon>Pentapetalae</taxon>
        <taxon>asterids</taxon>
        <taxon>lamiids</taxon>
        <taxon>Solanales</taxon>
        <taxon>Solanaceae</taxon>
        <taxon>Solanoideae</taxon>
        <taxon>Solaneae</taxon>
        <taxon>Solanum</taxon>
    </lineage>
</organism>
<dbReference type="Proteomes" id="UP001234989">
    <property type="component" value="Chromosome 9"/>
</dbReference>
<dbReference type="EMBL" id="CP133620">
    <property type="protein sequence ID" value="WMV46940.1"/>
    <property type="molecule type" value="Genomic_DNA"/>
</dbReference>
<dbReference type="AlphaFoldDB" id="A0AAF0ZRK1"/>